<dbReference type="Proteomes" id="UP000536262">
    <property type="component" value="Unassembled WGS sequence"/>
</dbReference>
<name>A0A7X0KM95_9HYPH</name>
<accession>A0A7X0KM95</accession>
<keyword evidence="2" id="KW-1185">Reference proteome</keyword>
<reference evidence="1 2" key="1">
    <citation type="submission" date="2020-08" db="EMBL/GenBank/DDBJ databases">
        <title>Genomic Encyclopedia of Type Strains, Phase IV (KMG-IV): sequencing the most valuable type-strain genomes for metagenomic binning, comparative biology and taxonomic classification.</title>
        <authorList>
            <person name="Goeker M."/>
        </authorList>
    </citation>
    <scope>NUCLEOTIDE SEQUENCE [LARGE SCALE GENOMIC DNA]</scope>
    <source>
        <strain evidence="1 2">DSM 7051</strain>
    </source>
</reference>
<sequence>MSNEKLVAASSRLAALTAKGERSALVELRRRIALVNSYYAQGPDGQYAAANDATGLRLAGAVSNAGSMREGVAIAVALLDELFELLPGEPQRTIALQIAEVFDEIRGMAERGAQAARASASSEND</sequence>
<proteinExistence type="predicted"/>
<dbReference type="AlphaFoldDB" id="A0A7X0KM95"/>
<evidence type="ECO:0000313" key="2">
    <source>
        <dbReference type="Proteomes" id="UP000536262"/>
    </source>
</evidence>
<organism evidence="1 2">
    <name type="scientific">Aminobacter aganoensis</name>
    <dbReference type="NCBI Taxonomy" id="83264"/>
    <lineage>
        <taxon>Bacteria</taxon>
        <taxon>Pseudomonadati</taxon>
        <taxon>Pseudomonadota</taxon>
        <taxon>Alphaproteobacteria</taxon>
        <taxon>Hyphomicrobiales</taxon>
        <taxon>Phyllobacteriaceae</taxon>
        <taxon>Aminobacter</taxon>
    </lineage>
</organism>
<dbReference type="RefSeq" id="WP_184700228.1">
    <property type="nucleotide sequence ID" value="NZ_BAABEG010000005.1"/>
</dbReference>
<gene>
    <name evidence="1" type="ORF">GGR00_003648</name>
</gene>
<dbReference type="EMBL" id="JACHOU010000009">
    <property type="protein sequence ID" value="MBB6355843.1"/>
    <property type="molecule type" value="Genomic_DNA"/>
</dbReference>
<protein>
    <submittedName>
        <fullName evidence="1">Uncharacterized protein</fullName>
    </submittedName>
</protein>
<evidence type="ECO:0000313" key="1">
    <source>
        <dbReference type="EMBL" id="MBB6355843.1"/>
    </source>
</evidence>
<comment type="caution">
    <text evidence="1">The sequence shown here is derived from an EMBL/GenBank/DDBJ whole genome shotgun (WGS) entry which is preliminary data.</text>
</comment>